<evidence type="ECO:0000256" key="6">
    <source>
        <dbReference type="ARBA" id="ARBA00022840"/>
    </source>
</evidence>
<dbReference type="PROSITE" id="PS00211">
    <property type="entry name" value="ABC_TRANSPORTER_1"/>
    <property type="match status" value="1"/>
</dbReference>
<dbReference type="GO" id="GO:0005886">
    <property type="term" value="C:plasma membrane"/>
    <property type="evidence" value="ECO:0007669"/>
    <property type="project" value="UniProtKB-SubCell"/>
</dbReference>
<dbReference type="InterPro" id="IPR017871">
    <property type="entry name" value="ABC_transporter-like_CS"/>
</dbReference>
<evidence type="ECO:0000256" key="9">
    <source>
        <dbReference type="ARBA" id="ARBA00023136"/>
    </source>
</evidence>
<keyword evidence="5" id="KW-0547">Nucleotide-binding</keyword>
<dbReference type="EMBL" id="CP006571">
    <property type="protein sequence ID" value="AHK63250.1"/>
    <property type="molecule type" value="Genomic_DNA"/>
</dbReference>
<dbReference type="Gene3D" id="3.40.50.300">
    <property type="entry name" value="P-loop containing nucleotide triphosphate hydrolases"/>
    <property type="match status" value="1"/>
</dbReference>
<comment type="subunit">
    <text evidence="10">The complex is composed of two ATP-binding proteins (NikD and NikE), two transmembrane proteins (NikB and NikC) and a solute-binding protein (NikA).</text>
</comment>
<evidence type="ECO:0000256" key="11">
    <source>
        <dbReference type="ARBA" id="ARBA00039098"/>
    </source>
</evidence>
<evidence type="ECO:0000256" key="2">
    <source>
        <dbReference type="ARBA" id="ARBA00005417"/>
    </source>
</evidence>
<gene>
    <name evidence="15" type="primary">oppD</name>
    <name evidence="15" type="ORF">M832_03850</name>
</gene>
<dbReference type="HOGENOM" id="CLU_000604_1_23_0"/>
<dbReference type="SUPFAM" id="SSF52540">
    <property type="entry name" value="P-loop containing nucleoside triphosphate hydrolases"/>
    <property type="match status" value="1"/>
</dbReference>
<evidence type="ECO:0000256" key="10">
    <source>
        <dbReference type="ARBA" id="ARBA00038669"/>
    </source>
</evidence>
<sequence length="295" mass="32815">MERERKLCLLRKTPMLNSLLHINNLTITSNRPHKQLIHSLSLKIQKQRSLALVGENGSGKTTIIKAILGFLPDNCTIAQGNIFFEGKDLVTLSQKDFQKIRGRKISTILQNAMGSLTPSMQIGEQIIETLVHHEKITRQEAYDKALDLLSSVHIPKRCFHLYPFELSGGMRQRVVIAIALASSPQLILADEPTTALDSISQAQVLRILHNVSIEKNTTILLVTHNLALVTELCDDIAIIKDGQLVEAGRVNKVFSSPDHPYTQRLLNSIEKIPLTASSSPILRKKICPLTKSNTT</sequence>
<dbReference type="PANTHER" id="PTHR43297">
    <property type="entry name" value="OLIGOPEPTIDE TRANSPORT ATP-BINDING PROTEIN APPD"/>
    <property type="match status" value="1"/>
</dbReference>
<evidence type="ECO:0000256" key="1">
    <source>
        <dbReference type="ARBA" id="ARBA00004417"/>
    </source>
</evidence>
<dbReference type="CDD" id="cd03257">
    <property type="entry name" value="ABC_NikE_OppD_transporters"/>
    <property type="match status" value="1"/>
</dbReference>
<dbReference type="SMART" id="SM00382">
    <property type="entry name" value="AAA"/>
    <property type="match status" value="1"/>
</dbReference>
<dbReference type="PATRIC" id="fig|1229831.3.peg.389"/>
<evidence type="ECO:0000256" key="12">
    <source>
        <dbReference type="ARBA" id="ARBA00044143"/>
    </source>
</evidence>
<dbReference type="eggNOG" id="COG0444">
    <property type="taxonomic scope" value="Bacteria"/>
</dbReference>
<evidence type="ECO:0000256" key="4">
    <source>
        <dbReference type="ARBA" id="ARBA00022475"/>
    </source>
</evidence>
<dbReference type="AlphaFoldDB" id="W8JGF4"/>
<dbReference type="PROSITE" id="PS50893">
    <property type="entry name" value="ABC_TRANSPORTER_2"/>
    <property type="match status" value="1"/>
</dbReference>
<dbReference type="GO" id="GO:0015413">
    <property type="term" value="F:ABC-type nickel transporter activity"/>
    <property type="evidence" value="ECO:0007669"/>
    <property type="project" value="UniProtKB-EC"/>
</dbReference>
<dbReference type="InterPro" id="IPR003593">
    <property type="entry name" value="AAA+_ATPase"/>
</dbReference>
<keyword evidence="9" id="KW-0472">Membrane</keyword>
<dbReference type="PANTHER" id="PTHR43297:SF13">
    <property type="entry name" value="NICKEL ABC TRANSPORTER, ATP-BINDING PROTEIN"/>
    <property type="match status" value="1"/>
</dbReference>
<proteinExistence type="inferred from homology"/>
<keyword evidence="8" id="KW-0406">Ion transport</keyword>
<dbReference type="EC" id="7.2.2.11" evidence="11"/>
<dbReference type="STRING" id="1229831.M832_03850"/>
<keyword evidence="4" id="KW-1003">Cell membrane</keyword>
<comment type="subcellular location">
    <subcellularLocation>
        <location evidence="1">Cell inner membrane</location>
        <topology evidence="1">Peripheral membrane protein</topology>
    </subcellularLocation>
</comment>
<keyword evidence="6 15" id="KW-0067">ATP-binding</keyword>
<dbReference type="Proteomes" id="UP000019433">
    <property type="component" value="Chromosome"/>
</dbReference>
<protein>
    <recommendedName>
        <fullName evidence="12">Nickel import system ATP-binding protein NikD</fullName>
        <ecNumber evidence="11">7.2.2.11</ecNumber>
    </recommendedName>
</protein>
<dbReference type="InterPro" id="IPR003439">
    <property type="entry name" value="ABC_transporter-like_ATP-bd"/>
</dbReference>
<evidence type="ECO:0000256" key="5">
    <source>
        <dbReference type="ARBA" id="ARBA00022741"/>
    </source>
</evidence>
<comment type="similarity">
    <text evidence="2">Belongs to the ABC transporter superfamily.</text>
</comment>
<evidence type="ECO:0000313" key="16">
    <source>
        <dbReference type="Proteomes" id="UP000019433"/>
    </source>
</evidence>
<dbReference type="InterPro" id="IPR050388">
    <property type="entry name" value="ABC_Ni/Peptide_Import"/>
</dbReference>
<evidence type="ECO:0000256" key="7">
    <source>
        <dbReference type="ARBA" id="ARBA00022967"/>
    </source>
</evidence>
<keyword evidence="3" id="KW-0813">Transport</keyword>
<reference evidence="15 16" key="1">
    <citation type="journal article" date="2014" name="Syst. Appl. Microbiol.">
        <title>Evidence for the existence of two new members of the family Chlamydiaceae and proposal of Chlamydia avium sp. nov. and Chlamydia gallinacea sp. nov.</title>
        <authorList>
            <person name="Sachse K."/>
            <person name="Laroucau K."/>
            <person name="Riege K."/>
            <person name="Wehner S."/>
            <person name="Dilcher M."/>
            <person name="Creasy H.H."/>
            <person name="Weidmann M."/>
            <person name="Myers G."/>
            <person name="Vorimore F."/>
            <person name="Vicari N."/>
            <person name="Magnino S."/>
            <person name="Liebler-Tenorio E."/>
            <person name="Ruettger A."/>
            <person name="Bavoil P.M."/>
            <person name="Hufert F.T."/>
            <person name="Rossello-Mora R."/>
            <person name="Marz M."/>
        </authorList>
    </citation>
    <scope>NUCLEOTIDE SEQUENCE [LARGE SCALE GENOMIC DNA]</scope>
    <source>
        <strain evidence="15 16">10DC88</strain>
    </source>
</reference>
<evidence type="ECO:0000256" key="3">
    <source>
        <dbReference type="ARBA" id="ARBA00022448"/>
    </source>
</evidence>
<dbReference type="GO" id="GO:0016887">
    <property type="term" value="F:ATP hydrolysis activity"/>
    <property type="evidence" value="ECO:0007669"/>
    <property type="project" value="InterPro"/>
</dbReference>
<evidence type="ECO:0000256" key="13">
    <source>
        <dbReference type="ARBA" id="ARBA00048610"/>
    </source>
</evidence>
<dbReference type="GO" id="GO:0005524">
    <property type="term" value="F:ATP binding"/>
    <property type="evidence" value="ECO:0007669"/>
    <property type="project" value="UniProtKB-KW"/>
</dbReference>
<organism evidence="15 16">
    <name type="scientific">Chlamydia avium 10DC88</name>
    <dbReference type="NCBI Taxonomy" id="1229831"/>
    <lineage>
        <taxon>Bacteria</taxon>
        <taxon>Pseudomonadati</taxon>
        <taxon>Chlamydiota</taxon>
        <taxon>Chlamydiia</taxon>
        <taxon>Chlamydiales</taxon>
        <taxon>Chlamydiaceae</taxon>
        <taxon>Chlamydia/Chlamydophila group</taxon>
        <taxon>Chlamydia</taxon>
    </lineage>
</organism>
<evidence type="ECO:0000313" key="15">
    <source>
        <dbReference type="EMBL" id="AHK63250.1"/>
    </source>
</evidence>
<dbReference type="KEGG" id="cav:M832_03850"/>
<dbReference type="Pfam" id="PF00005">
    <property type="entry name" value="ABC_tran"/>
    <property type="match status" value="1"/>
</dbReference>
<evidence type="ECO:0000259" key="14">
    <source>
        <dbReference type="PROSITE" id="PS50893"/>
    </source>
</evidence>
<feature type="domain" description="ABC transporter" evidence="14">
    <location>
        <begin position="20"/>
        <end position="266"/>
    </location>
</feature>
<keyword evidence="7" id="KW-1278">Translocase</keyword>
<comment type="catalytic activity">
    <reaction evidence="13">
        <text>Ni(2+)(out) + ATP + H2O = Ni(2+)(in) + ADP + phosphate + H(+)</text>
        <dbReference type="Rhea" id="RHEA:15557"/>
        <dbReference type="ChEBI" id="CHEBI:15377"/>
        <dbReference type="ChEBI" id="CHEBI:15378"/>
        <dbReference type="ChEBI" id="CHEBI:30616"/>
        <dbReference type="ChEBI" id="CHEBI:43474"/>
        <dbReference type="ChEBI" id="CHEBI:49786"/>
        <dbReference type="ChEBI" id="CHEBI:456216"/>
        <dbReference type="EC" id="7.2.2.11"/>
    </reaction>
    <physiologicalReaction direction="left-to-right" evidence="13">
        <dbReference type="Rhea" id="RHEA:15558"/>
    </physiologicalReaction>
</comment>
<accession>W8JGF4</accession>
<dbReference type="InterPro" id="IPR027417">
    <property type="entry name" value="P-loop_NTPase"/>
</dbReference>
<name>W8JGF4_9CHLA</name>
<evidence type="ECO:0000256" key="8">
    <source>
        <dbReference type="ARBA" id="ARBA00023065"/>
    </source>
</evidence>